<organism evidence="1 2">
    <name type="scientific">Aphis glycines</name>
    <name type="common">Soybean aphid</name>
    <dbReference type="NCBI Taxonomy" id="307491"/>
    <lineage>
        <taxon>Eukaryota</taxon>
        <taxon>Metazoa</taxon>
        <taxon>Ecdysozoa</taxon>
        <taxon>Arthropoda</taxon>
        <taxon>Hexapoda</taxon>
        <taxon>Insecta</taxon>
        <taxon>Pterygota</taxon>
        <taxon>Neoptera</taxon>
        <taxon>Paraneoptera</taxon>
        <taxon>Hemiptera</taxon>
        <taxon>Sternorrhyncha</taxon>
        <taxon>Aphidomorpha</taxon>
        <taxon>Aphidoidea</taxon>
        <taxon>Aphididae</taxon>
        <taxon>Aphidini</taxon>
        <taxon>Aphis</taxon>
        <taxon>Aphis</taxon>
    </lineage>
</organism>
<comment type="caution">
    <text evidence="1">The sequence shown here is derived from an EMBL/GenBank/DDBJ whole genome shotgun (WGS) entry which is preliminary data.</text>
</comment>
<dbReference type="EMBL" id="VYZN01000001">
    <property type="protein sequence ID" value="KAE9545180.1"/>
    <property type="molecule type" value="Genomic_DNA"/>
</dbReference>
<dbReference type="Proteomes" id="UP000475862">
    <property type="component" value="Unassembled WGS sequence"/>
</dbReference>
<proteinExistence type="predicted"/>
<evidence type="ECO:0000313" key="1">
    <source>
        <dbReference type="EMBL" id="KAE9545180.1"/>
    </source>
</evidence>
<keyword evidence="2" id="KW-1185">Reference proteome</keyword>
<accession>A0A6G0U8U1</accession>
<evidence type="ECO:0000313" key="2">
    <source>
        <dbReference type="Proteomes" id="UP000475862"/>
    </source>
</evidence>
<gene>
    <name evidence="1" type="ORF">AGLY_000723</name>
</gene>
<reference evidence="1 2" key="1">
    <citation type="submission" date="2019-08" db="EMBL/GenBank/DDBJ databases">
        <title>The genome of the soybean aphid Biotype 1, its phylome, world population structure and adaptation to the North American continent.</title>
        <authorList>
            <person name="Giordano R."/>
            <person name="Donthu R.K."/>
            <person name="Hernandez A.G."/>
            <person name="Wright C.L."/>
            <person name="Zimin A.V."/>
        </authorList>
    </citation>
    <scope>NUCLEOTIDE SEQUENCE [LARGE SCALE GENOMIC DNA]</scope>
    <source>
        <tissue evidence="1">Whole aphids</tissue>
    </source>
</reference>
<name>A0A6G0U8U1_APHGL</name>
<protein>
    <submittedName>
        <fullName evidence="1">Uncharacterized protein</fullName>
    </submittedName>
</protein>
<sequence length="290" mass="33083">MYLCIFSLHVTRCRKLTNSLIYSHIIREYMIAYKKLQFMCHQYHHQNCHQNPLTTKYLSIACTSANGSILTVPLFHCFKLLQSGCLSPVDKSCTFTGNCSNCDTQLPNFPINAENGRVSILLWFFADSQQKHVKTFVIFHFYDQNLKRAKILSDFSFSVVISSSFVLLSYKIIKCCDLSFTHNLAFSLLTALIFDAGFIKVPATLMCILEFLLNSLKIIINIIQTYICKYVNLELFIITLENALSVLLKSLAGFKDAKNPEVDLKFELEKRVLDDDELTPTARDAEVLPA</sequence>
<dbReference type="AlphaFoldDB" id="A0A6G0U8U1"/>